<dbReference type="EMBL" id="JAFNEN010000896">
    <property type="protein sequence ID" value="KAG8176312.1"/>
    <property type="molecule type" value="Genomic_DNA"/>
</dbReference>
<dbReference type="AlphaFoldDB" id="A0AAV6TXX2"/>
<protein>
    <submittedName>
        <fullName evidence="2">Uncharacterized protein</fullName>
    </submittedName>
</protein>
<reference evidence="2 3" key="1">
    <citation type="journal article" date="2022" name="Nat. Ecol. Evol.">
        <title>A masculinizing supergene underlies an exaggerated male reproductive morph in a spider.</title>
        <authorList>
            <person name="Hendrickx F."/>
            <person name="De Corte Z."/>
            <person name="Sonet G."/>
            <person name="Van Belleghem S.M."/>
            <person name="Kostlbacher S."/>
            <person name="Vangestel C."/>
        </authorList>
    </citation>
    <scope>NUCLEOTIDE SEQUENCE [LARGE SCALE GENOMIC DNA]</scope>
    <source>
        <strain evidence="2">W744_W776</strain>
    </source>
</reference>
<feature type="compositionally biased region" description="Polar residues" evidence="1">
    <location>
        <begin position="28"/>
        <end position="45"/>
    </location>
</feature>
<proteinExistence type="predicted"/>
<feature type="compositionally biased region" description="Basic residues" evidence="1">
    <location>
        <begin position="1"/>
        <end position="24"/>
    </location>
</feature>
<keyword evidence="3" id="KW-1185">Reference proteome</keyword>
<evidence type="ECO:0000313" key="2">
    <source>
        <dbReference type="EMBL" id="KAG8176312.1"/>
    </source>
</evidence>
<feature type="compositionally biased region" description="Polar residues" evidence="1">
    <location>
        <begin position="54"/>
        <end position="65"/>
    </location>
</feature>
<sequence length="96" mass="11185">MDRRIRKGRSKKRGRRSISQRLRRKNEQQNAQRDLNIEASESTSELLDAGTPVDENNSGKQNETSPEPVEEMSPYYLSIQTPFQKKNFLQAELFVM</sequence>
<name>A0AAV6TXX2_9ARAC</name>
<dbReference type="Proteomes" id="UP000827092">
    <property type="component" value="Unassembled WGS sequence"/>
</dbReference>
<organism evidence="2 3">
    <name type="scientific">Oedothorax gibbosus</name>
    <dbReference type="NCBI Taxonomy" id="931172"/>
    <lineage>
        <taxon>Eukaryota</taxon>
        <taxon>Metazoa</taxon>
        <taxon>Ecdysozoa</taxon>
        <taxon>Arthropoda</taxon>
        <taxon>Chelicerata</taxon>
        <taxon>Arachnida</taxon>
        <taxon>Araneae</taxon>
        <taxon>Araneomorphae</taxon>
        <taxon>Entelegynae</taxon>
        <taxon>Araneoidea</taxon>
        <taxon>Linyphiidae</taxon>
        <taxon>Erigoninae</taxon>
        <taxon>Oedothorax</taxon>
    </lineage>
</organism>
<evidence type="ECO:0000256" key="1">
    <source>
        <dbReference type="SAM" id="MobiDB-lite"/>
    </source>
</evidence>
<evidence type="ECO:0000313" key="3">
    <source>
        <dbReference type="Proteomes" id="UP000827092"/>
    </source>
</evidence>
<comment type="caution">
    <text evidence="2">The sequence shown here is derived from an EMBL/GenBank/DDBJ whole genome shotgun (WGS) entry which is preliminary data.</text>
</comment>
<gene>
    <name evidence="2" type="ORF">JTE90_008366</name>
</gene>
<accession>A0AAV6TXX2</accession>
<feature type="region of interest" description="Disordered" evidence="1">
    <location>
        <begin position="1"/>
        <end position="70"/>
    </location>
</feature>